<reference evidence="3" key="1">
    <citation type="journal article" date="2019" name="Int. J. Syst. Evol. Microbiol.">
        <title>The Global Catalogue of Microorganisms (GCM) 10K type strain sequencing project: providing services to taxonomists for standard genome sequencing and annotation.</title>
        <authorList>
            <consortium name="The Broad Institute Genomics Platform"/>
            <consortium name="The Broad Institute Genome Sequencing Center for Infectious Disease"/>
            <person name="Wu L."/>
            <person name="Ma J."/>
        </authorList>
    </citation>
    <scope>NUCLEOTIDE SEQUENCE [LARGE SCALE GENOMIC DNA]</scope>
    <source>
        <strain evidence="3">CGMCC 1.12376</strain>
    </source>
</reference>
<dbReference type="Proteomes" id="UP001597221">
    <property type="component" value="Unassembled WGS sequence"/>
</dbReference>
<proteinExistence type="predicted"/>
<dbReference type="PROSITE" id="PS51257">
    <property type="entry name" value="PROKAR_LIPOPROTEIN"/>
    <property type="match status" value="1"/>
</dbReference>
<feature type="chain" id="PRO_5047226839" description="Lipoprotein" evidence="1">
    <location>
        <begin position="29"/>
        <end position="222"/>
    </location>
</feature>
<dbReference type="EMBL" id="JBHUDE010000001">
    <property type="protein sequence ID" value="MFD1606080.1"/>
    <property type="molecule type" value="Genomic_DNA"/>
</dbReference>
<evidence type="ECO:0000313" key="3">
    <source>
        <dbReference type="Proteomes" id="UP001597221"/>
    </source>
</evidence>
<keyword evidence="3" id="KW-1185">Reference proteome</keyword>
<keyword evidence="1" id="KW-0732">Signal</keyword>
<feature type="signal peptide" evidence="1">
    <location>
        <begin position="1"/>
        <end position="28"/>
    </location>
</feature>
<dbReference type="RefSeq" id="WP_251511943.1">
    <property type="nucleotide sequence ID" value="NZ_JAMBON010000003.1"/>
</dbReference>
<sequence length="222" mass="24776">MKGNIDKTVFALTFLILASCSSSGNAVAEDHSILLKNEAEEDKGLLTEENSSFDEIEIEESILKTLASEESVVEDEYQKNAVDRLNEEEVDLLSTYSSEQIEYARVWLQLGPNQEIDELYVTHIPEGEAVNPNAESSATYTEEVVQLTGSRLVEGSVTYSSNGDGTINVYFVPSHWETNTPEGFTDEDLRIFTESIVNNTDLVYIEPGHDDEVISLIKKIRN</sequence>
<evidence type="ECO:0000313" key="2">
    <source>
        <dbReference type="EMBL" id="MFD1606080.1"/>
    </source>
</evidence>
<protein>
    <recommendedName>
        <fullName evidence="4">Lipoprotein</fullName>
    </recommendedName>
</protein>
<evidence type="ECO:0000256" key="1">
    <source>
        <dbReference type="SAM" id="SignalP"/>
    </source>
</evidence>
<name>A0ABW4HMX7_9BACI</name>
<evidence type="ECO:0008006" key="4">
    <source>
        <dbReference type="Google" id="ProtNLM"/>
    </source>
</evidence>
<accession>A0ABW4HMX7</accession>
<organism evidence="2 3">
    <name type="scientific">Oceanobacillus luteolus</name>
    <dbReference type="NCBI Taxonomy" id="1274358"/>
    <lineage>
        <taxon>Bacteria</taxon>
        <taxon>Bacillati</taxon>
        <taxon>Bacillota</taxon>
        <taxon>Bacilli</taxon>
        <taxon>Bacillales</taxon>
        <taxon>Bacillaceae</taxon>
        <taxon>Oceanobacillus</taxon>
    </lineage>
</organism>
<gene>
    <name evidence="2" type="ORF">ACFSBH_00040</name>
</gene>
<comment type="caution">
    <text evidence="2">The sequence shown here is derived from an EMBL/GenBank/DDBJ whole genome shotgun (WGS) entry which is preliminary data.</text>
</comment>